<evidence type="ECO:0000256" key="4">
    <source>
        <dbReference type="ARBA" id="ARBA00022801"/>
    </source>
</evidence>
<dbReference type="InterPro" id="IPR011765">
    <property type="entry name" value="Pept_M16_N"/>
</dbReference>
<feature type="domain" description="Peptidase M16 N-terminal" evidence="7">
    <location>
        <begin position="21"/>
        <end position="150"/>
    </location>
</feature>
<dbReference type="SUPFAM" id="SSF63411">
    <property type="entry name" value="LuxS/MPP-like metallohydrolase"/>
    <property type="match status" value="1"/>
</dbReference>
<dbReference type="Pfam" id="PF00675">
    <property type="entry name" value="Peptidase_M16"/>
    <property type="match status" value="1"/>
</dbReference>
<proteinExistence type="inferred from homology"/>
<evidence type="ECO:0000259" key="7">
    <source>
        <dbReference type="Pfam" id="PF00675"/>
    </source>
</evidence>
<evidence type="ECO:0000313" key="8">
    <source>
        <dbReference type="EMBL" id="GGW62018.1"/>
    </source>
</evidence>
<gene>
    <name evidence="8" type="ORF">GCM10007158_23740</name>
</gene>
<accession>A0ABQ2WN23</accession>
<evidence type="ECO:0000256" key="5">
    <source>
        <dbReference type="ARBA" id="ARBA00022833"/>
    </source>
</evidence>
<keyword evidence="9" id="KW-1185">Reference proteome</keyword>
<keyword evidence="3" id="KW-0479">Metal-binding</keyword>
<keyword evidence="4" id="KW-0378">Hydrolase</keyword>
<dbReference type="EMBL" id="BMXO01000011">
    <property type="protein sequence ID" value="GGW62018.1"/>
    <property type="molecule type" value="Genomic_DNA"/>
</dbReference>
<reference evidence="9" key="1">
    <citation type="journal article" date="2019" name="Int. J. Syst. Evol. Microbiol.">
        <title>The Global Catalogue of Microorganisms (GCM) 10K type strain sequencing project: providing services to taxonomists for standard genome sequencing and annotation.</title>
        <authorList>
            <consortium name="The Broad Institute Genomics Platform"/>
            <consortium name="The Broad Institute Genome Sequencing Center for Infectious Disease"/>
            <person name="Wu L."/>
            <person name="Ma J."/>
        </authorList>
    </citation>
    <scope>NUCLEOTIDE SEQUENCE [LARGE SCALE GENOMIC DNA]</scope>
    <source>
        <strain evidence="9">KCTC 22157</strain>
    </source>
</reference>
<dbReference type="InterPro" id="IPR011249">
    <property type="entry name" value="Metalloenz_LuxS/M16"/>
</dbReference>
<dbReference type="Gene3D" id="3.30.830.10">
    <property type="entry name" value="Metalloenzyme, LuxS/M16 peptidase-like"/>
    <property type="match status" value="1"/>
</dbReference>
<evidence type="ECO:0000256" key="6">
    <source>
        <dbReference type="ARBA" id="ARBA00023049"/>
    </source>
</evidence>
<keyword evidence="6" id="KW-0482">Metalloprotease</keyword>
<organism evidence="8 9">
    <name type="scientific">Halomonas johnsoniae</name>
    <dbReference type="NCBI Taxonomy" id="502832"/>
    <lineage>
        <taxon>Bacteria</taxon>
        <taxon>Pseudomonadati</taxon>
        <taxon>Pseudomonadota</taxon>
        <taxon>Gammaproteobacteria</taxon>
        <taxon>Oceanospirillales</taxon>
        <taxon>Halomonadaceae</taxon>
        <taxon>Halomonas</taxon>
    </lineage>
</organism>
<comment type="caution">
    <text evidence="8">The sequence shown here is derived from an EMBL/GenBank/DDBJ whole genome shotgun (WGS) entry which is preliminary data.</text>
</comment>
<keyword evidence="2" id="KW-0645">Protease</keyword>
<evidence type="ECO:0000256" key="2">
    <source>
        <dbReference type="ARBA" id="ARBA00022670"/>
    </source>
</evidence>
<dbReference type="PANTHER" id="PTHR43690:SF18">
    <property type="entry name" value="INSULIN-DEGRADING ENZYME-RELATED"/>
    <property type="match status" value="1"/>
</dbReference>
<evidence type="ECO:0000256" key="3">
    <source>
        <dbReference type="ARBA" id="ARBA00022723"/>
    </source>
</evidence>
<dbReference type="PANTHER" id="PTHR43690">
    <property type="entry name" value="NARDILYSIN"/>
    <property type="match status" value="1"/>
</dbReference>
<comment type="similarity">
    <text evidence="1">Belongs to the peptidase M16 family.</text>
</comment>
<dbReference type="Proteomes" id="UP000647585">
    <property type="component" value="Unassembled WGS sequence"/>
</dbReference>
<keyword evidence="5" id="KW-0862">Zinc</keyword>
<dbReference type="InterPro" id="IPR050626">
    <property type="entry name" value="Peptidase_M16"/>
</dbReference>
<evidence type="ECO:0000313" key="9">
    <source>
        <dbReference type="Proteomes" id="UP000647585"/>
    </source>
</evidence>
<protein>
    <submittedName>
        <fullName evidence="8">Coenzyme PQQ biosynthesis protein PqqF</fullName>
    </submittedName>
</protein>
<name>A0ABQ2WN23_9GAMM</name>
<sequence>MAKLSFQQPCISLPNGVQGVLAQAPQLTRAHVSIAIAAGYLDEPPALPGLAHLLEHVLTTAPLEASSNTSLLTWLAQHQGSLNAHTDDYVTDVHFSIPANKLEAAALTVARQLAKPPLPLSTIRAEVAAINAEWNARQNSAQMQRLDALAALADPQHVGAGCRHGNAQTLGSDTALLLKALTTFHRAYYHGGRVNIAIISPWEIVDMTRLTQHMAARFSPSPPNAPSLAIASRWSRQLSAKVASTSNTVELLWPLPSAIARHQLIALSGLADAVQQGYFVEQFPDSITDYRATLAPSGATDAFGLLLSGTATQEQVKALAAALSERLATFFTPLPGTTPNDHDTIWQPPADTVQLAPAWFAHARRQTLARRFATPPSEHQPAPSPFSADNVRWLIGNAPTSASPRAVDASPTPFPNVQCWCGQYAVDEDFGALADNAWAACFVPGAMIVPSPLIAQRLALQGIVFKQENSPHGSWVIVMGSQANHAMVALLEKATLAAPNAHEGLLAQQLVQRLAPLPATPALWVSHDTEAAVVCNALANLASRIEKHTVQASLADLPSSTAIMRTLSLPGTPSQRLLLALAEQHHSAAFFQQARDDHHLGYVAAVRRGDGAPCSLGYVVQTSNAGQVSNVGEISKEAVSTGGKLIKEIEEKRIEEKLIAITDALWKTSNGVLQAHLPTLTPPETPLAALILQWQSLLAGTRQPLHRLGQQSLHSQALGDLLTQINSVGRWQTHWLDSAGHYQFNESTIEELGKIDIVGG</sequence>
<evidence type="ECO:0000256" key="1">
    <source>
        <dbReference type="ARBA" id="ARBA00007261"/>
    </source>
</evidence>